<dbReference type="RefSeq" id="WP_166411807.1">
    <property type="nucleotide sequence ID" value="NZ_CP049869.1"/>
</dbReference>
<sequence>MRLDRRFAEGAHELEAPKKSFKNLAVERDEKLERLCGERADRFVGKRAVSIAQLVLLTRIWCRLLFTPLIRLRLEDDAEAKPIRRWLDKRTFRLRSPLHQAASVLRIDRRSDPLAGSRFATLRRMDRKAAKLGITCAPFLNMSA</sequence>
<reference evidence="1 2" key="1">
    <citation type="submission" date="2020-03" db="EMBL/GenBank/DDBJ databases">
        <title>Sphingomonas sp. nov., isolated from fish.</title>
        <authorList>
            <person name="Hyun D.-W."/>
            <person name="Bae J.-W."/>
        </authorList>
    </citation>
    <scope>NUCLEOTIDE SEQUENCE [LARGE SCALE GENOMIC DNA]</scope>
    <source>
        <strain evidence="1 2">HDW15B</strain>
    </source>
</reference>
<keyword evidence="2" id="KW-1185">Reference proteome</keyword>
<evidence type="ECO:0000313" key="1">
    <source>
        <dbReference type="EMBL" id="QIK79420.1"/>
    </source>
</evidence>
<gene>
    <name evidence="1" type="ORF">G7077_11415</name>
</gene>
<proteinExistence type="predicted"/>
<dbReference type="EMBL" id="CP049869">
    <property type="protein sequence ID" value="QIK79420.1"/>
    <property type="molecule type" value="Genomic_DNA"/>
</dbReference>
<dbReference type="Proteomes" id="UP000503222">
    <property type="component" value="Chromosome"/>
</dbReference>
<evidence type="ECO:0000313" key="2">
    <source>
        <dbReference type="Proteomes" id="UP000503222"/>
    </source>
</evidence>
<organism evidence="1 2">
    <name type="scientific">Sphingomonas piscis</name>
    <dbReference type="NCBI Taxonomy" id="2714943"/>
    <lineage>
        <taxon>Bacteria</taxon>
        <taxon>Pseudomonadati</taxon>
        <taxon>Pseudomonadota</taxon>
        <taxon>Alphaproteobacteria</taxon>
        <taxon>Sphingomonadales</taxon>
        <taxon>Sphingomonadaceae</taxon>
        <taxon>Sphingomonas</taxon>
    </lineage>
</organism>
<dbReference type="KEGG" id="spii:G7077_11415"/>
<dbReference type="AlphaFoldDB" id="A0A6G7YRQ2"/>
<accession>A0A6G7YRQ2</accession>
<name>A0A6G7YRQ2_9SPHN</name>
<protein>
    <submittedName>
        <fullName evidence="1">Uncharacterized protein</fullName>
    </submittedName>
</protein>